<comment type="caution">
    <text evidence="2">The sequence shown here is derived from an EMBL/GenBank/DDBJ whole genome shotgun (WGS) entry which is preliminary data.</text>
</comment>
<dbReference type="AlphaFoldDB" id="A0A4Z2G2J9"/>
<organism evidence="2 3">
    <name type="scientific">Liparis tanakae</name>
    <name type="common">Tanaka's snailfish</name>
    <dbReference type="NCBI Taxonomy" id="230148"/>
    <lineage>
        <taxon>Eukaryota</taxon>
        <taxon>Metazoa</taxon>
        <taxon>Chordata</taxon>
        <taxon>Craniata</taxon>
        <taxon>Vertebrata</taxon>
        <taxon>Euteleostomi</taxon>
        <taxon>Actinopterygii</taxon>
        <taxon>Neopterygii</taxon>
        <taxon>Teleostei</taxon>
        <taxon>Neoteleostei</taxon>
        <taxon>Acanthomorphata</taxon>
        <taxon>Eupercaria</taxon>
        <taxon>Perciformes</taxon>
        <taxon>Cottioidei</taxon>
        <taxon>Cottales</taxon>
        <taxon>Liparidae</taxon>
        <taxon>Liparis</taxon>
    </lineage>
</organism>
<reference evidence="2 3" key="1">
    <citation type="submission" date="2019-03" db="EMBL/GenBank/DDBJ databases">
        <title>First draft genome of Liparis tanakae, snailfish: a comprehensive survey of snailfish specific genes.</title>
        <authorList>
            <person name="Kim W."/>
            <person name="Song I."/>
            <person name="Jeong J.-H."/>
            <person name="Kim D."/>
            <person name="Kim S."/>
            <person name="Ryu S."/>
            <person name="Song J.Y."/>
            <person name="Lee S.K."/>
        </authorList>
    </citation>
    <scope>NUCLEOTIDE SEQUENCE [LARGE SCALE GENOMIC DNA]</scope>
    <source>
        <tissue evidence="2">Muscle</tissue>
    </source>
</reference>
<accession>A0A4Z2G2J9</accession>
<sequence length="109" mass="12967">MLGNENLWSVTVHYRSTNGLLHTDEDCPNTPEAPPPANIQLVQKEILGRESIVNTKETDETNESIDPRQYPRQYHRQYPRQYPRQYHRQYPRQYPRQYRAATAKLLLTD</sequence>
<name>A0A4Z2G2J9_9TELE</name>
<evidence type="ECO:0000313" key="3">
    <source>
        <dbReference type="Proteomes" id="UP000314294"/>
    </source>
</evidence>
<keyword evidence="3" id="KW-1185">Reference proteome</keyword>
<evidence type="ECO:0000256" key="1">
    <source>
        <dbReference type="SAM" id="MobiDB-lite"/>
    </source>
</evidence>
<evidence type="ECO:0000313" key="2">
    <source>
        <dbReference type="EMBL" id="TNN47305.1"/>
    </source>
</evidence>
<gene>
    <name evidence="2" type="ORF">EYF80_042485</name>
</gene>
<feature type="region of interest" description="Disordered" evidence="1">
    <location>
        <begin position="53"/>
        <end position="74"/>
    </location>
</feature>
<protein>
    <submittedName>
        <fullName evidence="2">Uncharacterized protein</fullName>
    </submittedName>
</protein>
<proteinExistence type="predicted"/>
<dbReference type="EMBL" id="SRLO01000748">
    <property type="protein sequence ID" value="TNN47305.1"/>
    <property type="molecule type" value="Genomic_DNA"/>
</dbReference>
<dbReference type="Proteomes" id="UP000314294">
    <property type="component" value="Unassembled WGS sequence"/>
</dbReference>